<comment type="similarity">
    <text evidence="2">Belongs to the NXF family.</text>
</comment>
<dbReference type="InterPro" id="IPR009060">
    <property type="entry name" value="UBA-like_sf"/>
</dbReference>
<accession>A0A4V4LUB0</accession>
<evidence type="ECO:0000313" key="12">
    <source>
        <dbReference type="Proteomes" id="UP000310189"/>
    </source>
</evidence>
<keyword evidence="4" id="KW-0433">Leucine-rich repeat</keyword>
<comment type="subcellular location">
    <subcellularLocation>
        <location evidence="1">Nucleus</location>
    </subcellularLocation>
</comment>
<keyword evidence="5" id="KW-0677">Repeat</keyword>
<dbReference type="Gene3D" id="3.80.10.10">
    <property type="entry name" value="Ribonuclease Inhibitor"/>
    <property type="match status" value="1"/>
</dbReference>
<keyword evidence="7" id="KW-0539">Nucleus</keyword>
<dbReference type="GO" id="GO:0003723">
    <property type="term" value="F:RNA binding"/>
    <property type="evidence" value="ECO:0007669"/>
    <property type="project" value="TreeGrafter"/>
</dbReference>
<proteinExistence type="inferred from homology"/>
<dbReference type="Pfam" id="PF03943">
    <property type="entry name" value="TAP_C"/>
    <property type="match status" value="1"/>
</dbReference>
<evidence type="ECO:0000256" key="7">
    <source>
        <dbReference type="ARBA" id="ARBA00023242"/>
    </source>
</evidence>
<dbReference type="InterPro" id="IPR032675">
    <property type="entry name" value="LRR_dom_sf"/>
</dbReference>
<evidence type="ECO:0000256" key="8">
    <source>
        <dbReference type="SAM" id="MobiDB-lite"/>
    </source>
</evidence>
<evidence type="ECO:0000256" key="3">
    <source>
        <dbReference type="ARBA" id="ARBA00022448"/>
    </source>
</evidence>
<evidence type="ECO:0000256" key="6">
    <source>
        <dbReference type="ARBA" id="ARBA00022816"/>
    </source>
</evidence>
<dbReference type="PANTHER" id="PTHR10662">
    <property type="entry name" value="NUCLEAR RNA EXPORT FACTOR"/>
    <property type="match status" value="1"/>
</dbReference>
<dbReference type="GO" id="GO:0016973">
    <property type="term" value="P:poly(A)+ mRNA export from nucleus"/>
    <property type="evidence" value="ECO:0007669"/>
    <property type="project" value="TreeGrafter"/>
</dbReference>
<reference evidence="11 12" key="1">
    <citation type="submission" date="2019-03" db="EMBL/GenBank/DDBJ databases">
        <title>Sequencing 23 genomes of Wallemia ichthyophaga.</title>
        <authorList>
            <person name="Gostincar C."/>
        </authorList>
    </citation>
    <scope>NUCLEOTIDE SEQUENCE [LARGE SCALE GENOMIC DNA]</scope>
    <source>
        <strain evidence="11 12">EXF-5753</strain>
    </source>
</reference>
<dbReference type="EMBL" id="SPNW01000005">
    <property type="protein sequence ID" value="TIA92743.1"/>
    <property type="molecule type" value="Genomic_DNA"/>
</dbReference>
<feature type="compositionally biased region" description="Polar residues" evidence="8">
    <location>
        <begin position="64"/>
        <end position="77"/>
    </location>
</feature>
<dbReference type="AlphaFoldDB" id="A0A4V4LUB0"/>
<dbReference type="InterPro" id="IPR005637">
    <property type="entry name" value="TAP_C_dom"/>
</dbReference>
<dbReference type="InterPro" id="IPR001611">
    <property type="entry name" value="Leu-rich_rpt"/>
</dbReference>
<sequence>MYADQVQQDKKASGVGGSVLKSTGLLSGSSSSKSKNKRRGVGSASEDTSMNDADAAASRRSQIRNKSNPLARPSTSARPKKVSLNSQSSKSSKPSGDRGIIDVLTRFLQSRYDSNLNFLNLERMGDDEILKAANFIPPGYSKQKSLAGPSLFKLINELFPEIKTISLAANHLRNMHAYKALPEFIPNLQNLSLADNDIRHVEDLYALCTPRKLRNFKELILANNPISRFGDTWRGRVIRKFPTLELLDMKPVQRSVTFDLGDGVKLDPKKQRIQSDATKALPKEFPVSIQGSFGRDNPEVGPLIGDFLTRFFSLFDDNRDALLPAYADTATFSMCVNTNTPPRARRQNLYDGKPKTWWKQYIDNKPMATSRNCSKIYSNEVRNEKLTVGNKMITEALKLLPRTKHNISDVDRFVFDCWTMPGVIPSTPVIFCSVHGEFVENGGKSFRSFDRTFILAPSTVSKLAADSGWPCVIISDNLILRALSKYDAWKEGAAISTMEGSNGVLNKLPKDPPEDVSMAQHKIICEVALKTRLNYQYSIECLKSNNWDLTQAVNNFEAVKGSIPAEAFL</sequence>
<feature type="compositionally biased region" description="Low complexity" evidence="8">
    <location>
        <begin position="18"/>
        <end position="33"/>
    </location>
</feature>
<dbReference type="SUPFAM" id="SSF52058">
    <property type="entry name" value="L domain-like"/>
    <property type="match status" value="1"/>
</dbReference>
<organism evidence="11 12">
    <name type="scientific">Wallemia hederae</name>
    <dbReference type="NCBI Taxonomy" id="1540922"/>
    <lineage>
        <taxon>Eukaryota</taxon>
        <taxon>Fungi</taxon>
        <taxon>Dikarya</taxon>
        <taxon>Basidiomycota</taxon>
        <taxon>Wallemiomycotina</taxon>
        <taxon>Wallemiomycetes</taxon>
        <taxon>Wallemiales</taxon>
        <taxon>Wallemiaceae</taxon>
        <taxon>Wallemia</taxon>
    </lineage>
</organism>
<evidence type="ECO:0000256" key="5">
    <source>
        <dbReference type="ARBA" id="ARBA00022737"/>
    </source>
</evidence>
<feature type="compositionally biased region" description="Low complexity" evidence="8">
    <location>
        <begin position="82"/>
        <end position="94"/>
    </location>
</feature>
<dbReference type="InterPro" id="IPR030217">
    <property type="entry name" value="NXF_fam"/>
</dbReference>
<evidence type="ECO:0000313" key="11">
    <source>
        <dbReference type="EMBL" id="TIA92743.1"/>
    </source>
</evidence>
<keyword evidence="3" id="KW-0813">Transport</keyword>
<protein>
    <recommendedName>
        <fullName evidence="13">TAP-C domain-containing protein</fullName>
    </recommendedName>
</protein>
<dbReference type="PROSITE" id="PS50177">
    <property type="entry name" value="NTF2_DOMAIN"/>
    <property type="match status" value="1"/>
</dbReference>
<feature type="region of interest" description="Disordered" evidence="8">
    <location>
        <begin position="1"/>
        <end position="97"/>
    </location>
</feature>
<dbReference type="PROSITE" id="PS51281">
    <property type="entry name" value="TAP_C"/>
    <property type="match status" value="1"/>
</dbReference>
<dbReference type="OrthoDB" id="25872at2759"/>
<dbReference type="Gene3D" id="3.10.450.50">
    <property type="match status" value="1"/>
</dbReference>
<dbReference type="SUPFAM" id="SSF46934">
    <property type="entry name" value="UBA-like"/>
    <property type="match status" value="1"/>
</dbReference>
<dbReference type="SUPFAM" id="SSF54427">
    <property type="entry name" value="NTF2-like"/>
    <property type="match status" value="1"/>
</dbReference>
<comment type="caution">
    <text evidence="11">The sequence shown here is derived from an EMBL/GenBank/DDBJ whole genome shotgun (WGS) entry which is preliminary data.</text>
</comment>
<dbReference type="GO" id="GO:0005634">
    <property type="term" value="C:nucleus"/>
    <property type="evidence" value="ECO:0007669"/>
    <property type="project" value="UniProtKB-SubCell"/>
</dbReference>
<dbReference type="SMART" id="SM00804">
    <property type="entry name" value="TAP_C"/>
    <property type="match status" value="1"/>
</dbReference>
<dbReference type="CDD" id="cd14342">
    <property type="entry name" value="UBA_TAP-C"/>
    <property type="match status" value="1"/>
</dbReference>
<evidence type="ECO:0000256" key="2">
    <source>
        <dbReference type="ARBA" id="ARBA00009285"/>
    </source>
</evidence>
<dbReference type="InterPro" id="IPR032710">
    <property type="entry name" value="NTF2-like_dom_sf"/>
</dbReference>
<dbReference type="Gene3D" id="1.10.8.10">
    <property type="entry name" value="DNA helicase RuvA subunit, C-terminal domain"/>
    <property type="match status" value="1"/>
</dbReference>
<name>A0A4V4LUB0_9BASI</name>
<evidence type="ECO:0008006" key="13">
    <source>
        <dbReference type="Google" id="ProtNLM"/>
    </source>
</evidence>
<evidence type="ECO:0000259" key="9">
    <source>
        <dbReference type="PROSITE" id="PS50177"/>
    </source>
</evidence>
<dbReference type="PANTHER" id="PTHR10662:SF22">
    <property type="entry name" value="NUCLEAR RNA EXPORT FACTOR 1"/>
    <property type="match status" value="1"/>
</dbReference>
<dbReference type="Pfam" id="PF14580">
    <property type="entry name" value="LRR_9"/>
    <property type="match status" value="1"/>
</dbReference>
<gene>
    <name evidence="11" type="ORF">E3P99_00462</name>
</gene>
<evidence type="ECO:0000256" key="1">
    <source>
        <dbReference type="ARBA" id="ARBA00004123"/>
    </source>
</evidence>
<evidence type="ECO:0000256" key="4">
    <source>
        <dbReference type="ARBA" id="ARBA00022614"/>
    </source>
</evidence>
<keyword evidence="12" id="KW-1185">Reference proteome</keyword>
<dbReference type="PROSITE" id="PS51450">
    <property type="entry name" value="LRR"/>
    <property type="match status" value="1"/>
</dbReference>
<dbReference type="Pfam" id="PF22602">
    <property type="entry name" value="NXF_NTF2"/>
    <property type="match status" value="1"/>
</dbReference>
<dbReference type="InterPro" id="IPR018222">
    <property type="entry name" value="Nuclear_transport_factor_2_euk"/>
</dbReference>
<dbReference type="InterPro" id="IPR002075">
    <property type="entry name" value="NTF2_dom"/>
</dbReference>
<keyword evidence="6" id="KW-0509">mRNA transport</keyword>
<feature type="domain" description="NTF2" evidence="9">
    <location>
        <begin position="303"/>
        <end position="480"/>
    </location>
</feature>
<dbReference type="Proteomes" id="UP000310189">
    <property type="component" value="Unassembled WGS sequence"/>
</dbReference>
<feature type="domain" description="TAP-C" evidence="10">
    <location>
        <begin position="518"/>
        <end position="569"/>
    </location>
</feature>
<evidence type="ECO:0000259" key="10">
    <source>
        <dbReference type="PROSITE" id="PS51281"/>
    </source>
</evidence>